<evidence type="ECO:0000256" key="5">
    <source>
        <dbReference type="ARBA" id="ARBA00023002"/>
    </source>
</evidence>
<dbReference type="Pfam" id="PF01243">
    <property type="entry name" value="PNPOx_N"/>
    <property type="match status" value="1"/>
</dbReference>
<dbReference type="PANTHER" id="PTHR10851:SF0">
    <property type="entry name" value="PYRIDOXINE-5'-PHOSPHATE OXIDASE"/>
    <property type="match status" value="1"/>
</dbReference>
<dbReference type="SUPFAM" id="SSF50475">
    <property type="entry name" value="FMN-binding split barrel"/>
    <property type="match status" value="1"/>
</dbReference>
<feature type="domain" description="Pyridoxamine 5'-phosphate oxidase N-terminal" evidence="6">
    <location>
        <begin position="56"/>
        <end position="158"/>
    </location>
</feature>
<evidence type="ECO:0000256" key="1">
    <source>
        <dbReference type="ARBA" id="ARBA00001917"/>
    </source>
</evidence>
<evidence type="ECO:0000256" key="3">
    <source>
        <dbReference type="ARBA" id="ARBA00022630"/>
    </source>
</evidence>
<dbReference type="Gene3D" id="2.30.110.10">
    <property type="entry name" value="Electron Transport, Fmn-binding Protein, Chain A"/>
    <property type="match status" value="1"/>
</dbReference>
<dbReference type="PIRSF" id="PIRSF000190">
    <property type="entry name" value="Pyd_amn-ph_oxd"/>
    <property type="match status" value="1"/>
</dbReference>
<proteinExistence type="inferred from homology"/>
<keyword evidence="9" id="KW-1185">Reference proteome</keyword>
<dbReference type="Pfam" id="PF10590">
    <property type="entry name" value="PNP_phzG_C"/>
    <property type="match status" value="1"/>
</dbReference>
<dbReference type="InterPro" id="IPR019576">
    <property type="entry name" value="Pyridoxamine_oxidase_dimer_C"/>
</dbReference>
<evidence type="ECO:0000259" key="7">
    <source>
        <dbReference type="Pfam" id="PF10590"/>
    </source>
</evidence>
<evidence type="ECO:0000256" key="4">
    <source>
        <dbReference type="ARBA" id="ARBA00022643"/>
    </source>
</evidence>
<keyword evidence="4" id="KW-0288">FMN</keyword>
<dbReference type="NCBIfam" id="NF004231">
    <property type="entry name" value="PRK05679.1"/>
    <property type="match status" value="1"/>
</dbReference>
<reference evidence="9" key="1">
    <citation type="submission" date="2023-07" db="EMBL/GenBank/DDBJ databases">
        <title>30 novel species of actinomycetes from the DSMZ collection.</title>
        <authorList>
            <person name="Nouioui I."/>
        </authorList>
    </citation>
    <scope>NUCLEOTIDE SEQUENCE [LARGE SCALE GENOMIC DNA]</scope>
    <source>
        <strain evidence="9">DSM 44938</strain>
    </source>
</reference>
<evidence type="ECO:0000313" key="9">
    <source>
        <dbReference type="Proteomes" id="UP001183246"/>
    </source>
</evidence>
<dbReference type="GO" id="GO:0004733">
    <property type="term" value="F:pyridoxamine phosphate oxidase activity"/>
    <property type="evidence" value="ECO:0007669"/>
    <property type="project" value="UniProtKB-EC"/>
</dbReference>
<keyword evidence="3" id="KW-0285">Flavoprotein</keyword>
<organism evidence="8 9">
    <name type="scientific">Streptomyces litchfieldiae</name>
    <dbReference type="NCBI Taxonomy" id="3075543"/>
    <lineage>
        <taxon>Bacteria</taxon>
        <taxon>Bacillati</taxon>
        <taxon>Actinomycetota</taxon>
        <taxon>Actinomycetes</taxon>
        <taxon>Kitasatosporales</taxon>
        <taxon>Streptomycetaceae</taxon>
        <taxon>Streptomyces</taxon>
    </lineage>
</organism>
<sequence length="232" mass="25353">MNVRESGRIKWGRAAAALRARPLMDRELPAFETGAAPERPGELFVDWLERAGQADVLDAGAVVLSTVDTDGVPDARVVALRDVELGGGGWVFATDAESPKGTHLGERPVAAMTFYWPAQGRQVRVRGAVEPAPASVSAAEFLARSPASRVASLVGRQSERLDSWAEYDEAARAAEEQLAANADAVPPGHTVYVLWADEVEFWQGARDRRHVRLRYTRALGPDETWTRSLLWP</sequence>
<dbReference type="EC" id="1.4.3.5" evidence="8"/>
<gene>
    <name evidence="8" type="ORF">RM590_02495</name>
</gene>
<comment type="caution">
    <text evidence="8">The sequence shown here is derived from an EMBL/GenBank/DDBJ whole genome shotgun (WGS) entry which is preliminary data.</text>
</comment>
<feature type="domain" description="Pyridoxine 5'-phosphate oxidase dimerisation C-terminal" evidence="7">
    <location>
        <begin position="191"/>
        <end position="232"/>
    </location>
</feature>
<name>A0ABU2MJA4_9ACTN</name>
<comment type="cofactor">
    <cofactor evidence="1">
        <name>FMN</name>
        <dbReference type="ChEBI" id="CHEBI:58210"/>
    </cofactor>
</comment>
<keyword evidence="5 8" id="KW-0560">Oxidoreductase</keyword>
<evidence type="ECO:0000313" key="8">
    <source>
        <dbReference type="EMBL" id="MDT0341517.1"/>
    </source>
</evidence>
<dbReference type="Proteomes" id="UP001183246">
    <property type="component" value="Unassembled WGS sequence"/>
</dbReference>
<dbReference type="PANTHER" id="PTHR10851">
    <property type="entry name" value="PYRIDOXINE-5-PHOSPHATE OXIDASE"/>
    <property type="match status" value="1"/>
</dbReference>
<dbReference type="RefSeq" id="WP_311702646.1">
    <property type="nucleotide sequence ID" value="NZ_JAVREL010000001.1"/>
</dbReference>
<dbReference type="InterPro" id="IPR000659">
    <property type="entry name" value="Pyridox_Oxase"/>
</dbReference>
<accession>A0ABU2MJA4</accession>
<comment type="similarity">
    <text evidence="2">Belongs to the pyridoxamine 5'-phosphate oxidase family.</text>
</comment>
<dbReference type="InterPro" id="IPR012349">
    <property type="entry name" value="Split_barrel_FMN-bd"/>
</dbReference>
<protein>
    <submittedName>
        <fullName evidence="8">Pyridoxal 5'-phosphate synthase</fullName>
        <ecNumber evidence="8">1.4.3.5</ecNumber>
    </submittedName>
</protein>
<dbReference type="InterPro" id="IPR011576">
    <property type="entry name" value="Pyridox_Oxase_N"/>
</dbReference>
<evidence type="ECO:0000259" key="6">
    <source>
        <dbReference type="Pfam" id="PF01243"/>
    </source>
</evidence>
<evidence type="ECO:0000256" key="2">
    <source>
        <dbReference type="ARBA" id="ARBA00007301"/>
    </source>
</evidence>
<dbReference type="EMBL" id="JAVREL010000001">
    <property type="protein sequence ID" value="MDT0341517.1"/>
    <property type="molecule type" value="Genomic_DNA"/>
</dbReference>